<evidence type="ECO:0000313" key="4">
    <source>
        <dbReference type="Proteomes" id="UP000018142"/>
    </source>
</evidence>
<gene>
    <name evidence="3" type="ORF">BN788_01544</name>
</gene>
<evidence type="ECO:0000256" key="1">
    <source>
        <dbReference type="SAM" id="SignalP"/>
    </source>
</evidence>
<dbReference type="InterPro" id="IPR032675">
    <property type="entry name" value="LRR_dom_sf"/>
</dbReference>
<feature type="domain" description="Fibronectin type-III" evidence="2">
    <location>
        <begin position="504"/>
        <end position="596"/>
    </location>
</feature>
<dbReference type="InterPro" id="IPR013783">
    <property type="entry name" value="Ig-like_fold"/>
</dbReference>
<dbReference type="SUPFAM" id="SSF49265">
    <property type="entry name" value="Fibronectin type III"/>
    <property type="match status" value="2"/>
</dbReference>
<evidence type="ECO:0000313" key="3">
    <source>
        <dbReference type="EMBL" id="CDC44709.1"/>
    </source>
</evidence>
<feature type="domain" description="Fibronectin type-III" evidence="2">
    <location>
        <begin position="691"/>
        <end position="784"/>
    </location>
</feature>
<feature type="chain" id="PRO_5039271360" evidence="1">
    <location>
        <begin position="22"/>
        <end position="876"/>
    </location>
</feature>
<dbReference type="InterPro" id="IPR026906">
    <property type="entry name" value="LRR_5"/>
</dbReference>
<comment type="caution">
    <text evidence="3">The sequence shown here is derived from an EMBL/GenBank/DDBJ whole genome shotgun (WGS) entry which is preliminary data.</text>
</comment>
<organism evidence="3 4">
    <name type="scientific">[Eubacterium] siraeum CAG:80</name>
    <dbReference type="NCBI Taxonomy" id="1263080"/>
    <lineage>
        <taxon>Bacteria</taxon>
        <taxon>Bacillati</taxon>
        <taxon>Bacillota</taxon>
        <taxon>Clostridia</taxon>
        <taxon>Eubacteriales</taxon>
        <taxon>Oscillospiraceae</taxon>
        <taxon>Oscillospiraceae incertae sedis</taxon>
    </lineage>
</organism>
<dbReference type="PANTHER" id="PTHR45661:SF3">
    <property type="entry name" value="IG-LIKE DOMAIN-CONTAINING PROTEIN"/>
    <property type="match status" value="1"/>
</dbReference>
<accession>R6RH89</accession>
<dbReference type="Proteomes" id="UP000018142">
    <property type="component" value="Unassembled WGS sequence"/>
</dbReference>
<dbReference type="PROSITE" id="PS50853">
    <property type="entry name" value="FN3"/>
    <property type="match status" value="4"/>
</dbReference>
<keyword evidence="1" id="KW-0732">Signal</keyword>
<sequence length="876" mass="94658">MKIKKILLSTLVFAVAAIVCALTVGAEKAGDYQIYATGADTAAITSYSGTATSVTIPSKLNGFKVTQIERNAFRGNTKLTKVTIPNTVTDISDGAFGDCTSLETVTIPDSVKSIGADVFENTKILKKQSKSSTKYVGKWLVGANTGTLTVKNGTIGIADSACQTNYNIKTLNLPSGLKYIGSLSFAYCTGLKKANIPSSVERIGTYAFTGTAIVNNQLESADIAYIDKWVVDSFYEISNANITAGTVGIADSAFESTELRTVKLPSSLRIIGISAFSDTYLTTVSIPAGVTTIGTGAFSQSDYLKSVTVADSNKNYSSQNGVLYNKNKTVIMQYPPAKTDKTFSIPSTVTVIDSVAFTDAKKLISVTFPSSLKSLGESHKAIVEGASGGASALTSVKFGANVKYIGAFAFIDCKSLTGVTLSSNLRDIDSMAFLNCDKLTKITVPKSVKNIMPYAIGYCYNTDSIGDIYIKSGFTIYGYDGEAKRYANENNIKYVKLSDANVTAVSGFKCSSKTSTSVTLQWTKNSTASGYELQQYKNGKWVTIATPSASTTSYTVKSLKAGTAGYRFRIRAYKTVSGTKKYSSWSSEVKVNTNPYGVGGFSVKSKFSVSVTLQWNKGTTASGYELQQYKNGKWTTIYTADKATVTSYTVKNLKAGTAGYQFRIRAYKTYGTKKQYGSWSKVIKVNTNPYGVGGFSVKSKFSVSVTLQWNKGTTASGYELQQYKNGKWTTIYTADKATVTSYTVKNLKAGTAGYQFRIRAYKTYGTKKQYGSWSKVIKVNTNPYGVGGFKVKSTAKNSVTLQWNKGTTASGYVIEKWNGNKWVHVAKITNASTTTYTVNGLKSNTSYQFKIRAFKSYPTGNQYGTWSSPLTAKTTK</sequence>
<evidence type="ECO:0000259" key="2">
    <source>
        <dbReference type="PROSITE" id="PS50853"/>
    </source>
</evidence>
<dbReference type="Gene3D" id="3.80.10.10">
    <property type="entry name" value="Ribonuclease Inhibitor"/>
    <property type="match status" value="2"/>
</dbReference>
<dbReference type="AlphaFoldDB" id="R6RH89"/>
<dbReference type="CDD" id="cd00063">
    <property type="entry name" value="FN3"/>
    <property type="match status" value="4"/>
</dbReference>
<feature type="signal peptide" evidence="1">
    <location>
        <begin position="1"/>
        <end position="21"/>
    </location>
</feature>
<dbReference type="InterPro" id="IPR003961">
    <property type="entry name" value="FN3_dom"/>
</dbReference>
<dbReference type="Pfam" id="PF13306">
    <property type="entry name" value="LRR_5"/>
    <property type="match status" value="3"/>
</dbReference>
<dbReference type="SMART" id="SM00060">
    <property type="entry name" value="FN3"/>
    <property type="match status" value="4"/>
</dbReference>
<dbReference type="PANTHER" id="PTHR45661">
    <property type="entry name" value="SURFACE ANTIGEN"/>
    <property type="match status" value="1"/>
</dbReference>
<dbReference type="InterPro" id="IPR053139">
    <property type="entry name" value="Surface_bspA-like"/>
</dbReference>
<reference evidence="3" key="1">
    <citation type="submission" date="2012-11" db="EMBL/GenBank/DDBJ databases">
        <title>Dependencies among metagenomic species, viruses, plasmids and units of genetic variation.</title>
        <authorList>
            <person name="Nielsen H.B."/>
            <person name="Almeida M."/>
            <person name="Juncker A.S."/>
            <person name="Rasmussen S."/>
            <person name="Li J."/>
            <person name="Sunagawa S."/>
            <person name="Plichta D."/>
            <person name="Gautier L."/>
            <person name="Le Chatelier E."/>
            <person name="Peletier E."/>
            <person name="Bonde I."/>
            <person name="Nielsen T."/>
            <person name="Manichanh C."/>
            <person name="Arumugam M."/>
            <person name="Batto J."/>
            <person name="Santos M.B.Q.D."/>
            <person name="Blom N."/>
            <person name="Borruel N."/>
            <person name="Burgdorf K.S."/>
            <person name="Boumezbeur F."/>
            <person name="Casellas F."/>
            <person name="Dore J."/>
            <person name="Guarner F."/>
            <person name="Hansen T."/>
            <person name="Hildebrand F."/>
            <person name="Kaas R.S."/>
            <person name="Kennedy S."/>
            <person name="Kristiansen K."/>
            <person name="Kultima J.R."/>
            <person name="Leonard P."/>
            <person name="Levenez F."/>
            <person name="Lund O."/>
            <person name="Moumen B."/>
            <person name="Le Paslier D."/>
            <person name="Pons N."/>
            <person name="Pedersen O."/>
            <person name="Prifti E."/>
            <person name="Qin J."/>
            <person name="Raes J."/>
            <person name="Tap J."/>
            <person name="Tims S."/>
            <person name="Ussery D.W."/>
            <person name="Yamada T."/>
            <person name="MetaHit consortium"/>
            <person name="Renault P."/>
            <person name="Sicheritz-Ponten T."/>
            <person name="Bork P."/>
            <person name="Wang J."/>
            <person name="Brunak S."/>
            <person name="Ehrlich S.D."/>
        </authorList>
    </citation>
    <scope>NUCLEOTIDE SEQUENCE [LARGE SCALE GENOMIC DNA]</scope>
</reference>
<name>R6RH89_9FIRM</name>
<feature type="domain" description="Fibronectin type-III" evidence="2">
    <location>
        <begin position="597"/>
        <end position="690"/>
    </location>
</feature>
<dbReference type="SUPFAM" id="SSF52058">
    <property type="entry name" value="L domain-like"/>
    <property type="match status" value="1"/>
</dbReference>
<dbReference type="InterPro" id="IPR036116">
    <property type="entry name" value="FN3_sf"/>
</dbReference>
<protein>
    <submittedName>
        <fullName evidence="3">Fibronectin type III domain protein</fullName>
    </submittedName>
</protein>
<dbReference type="Gene3D" id="2.60.40.10">
    <property type="entry name" value="Immunoglobulins"/>
    <property type="match status" value="4"/>
</dbReference>
<dbReference type="EMBL" id="CBFJ010000063">
    <property type="protein sequence ID" value="CDC44709.1"/>
    <property type="molecule type" value="Genomic_DNA"/>
</dbReference>
<dbReference type="Pfam" id="PF00041">
    <property type="entry name" value="fn3"/>
    <property type="match status" value="2"/>
</dbReference>
<proteinExistence type="predicted"/>
<feature type="domain" description="Fibronectin type-III" evidence="2">
    <location>
        <begin position="785"/>
        <end position="876"/>
    </location>
</feature>